<dbReference type="PANTHER" id="PTHR42794">
    <property type="entry name" value="HEMIN IMPORT ATP-BINDING PROTEIN HMUV"/>
    <property type="match status" value="1"/>
</dbReference>
<evidence type="ECO:0000256" key="1">
    <source>
        <dbReference type="ARBA" id="ARBA00022448"/>
    </source>
</evidence>
<keyword evidence="2" id="KW-0547">Nucleotide-binding</keyword>
<name>K2JWF2_9GAMM</name>
<feature type="domain" description="ABC transporter" evidence="6">
    <location>
        <begin position="2"/>
        <end position="238"/>
    </location>
</feature>
<dbReference type="InterPro" id="IPR003593">
    <property type="entry name" value="AAA+_ATPase"/>
</dbReference>
<dbReference type="PROSITE" id="PS00211">
    <property type="entry name" value="ABC_TRANSPORTER_1"/>
    <property type="match status" value="1"/>
</dbReference>
<dbReference type="InterPro" id="IPR017871">
    <property type="entry name" value="ABC_transporter-like_CS"/>
</dbReference>
<dbReference type="Gene3D" id="3.40.50.300">
    <property type="entry name" value="P-loop containing nucleotide triphosphate hydrolases"/>
    <property type="match status" value="1"/>
</dbReference>
<dbReference type="InterPro" id="IPR003439">
    <property type="entry name" value="ABC_transporter-like_ATP-bd"/>
</dbReference>
<organism evidence="7 8">
    <name type="scientific">Idiomarina xiamenensis 10-D-4</name>
    <dbReference type="NCBI Taxonomy" id="740709"/>
    <lineage>
        <taxon>Bacteria</taxon>
        <taxon>Pseudomonadati</taxon>
        <taxon>Pseudomonadota</taxon>
        <taxon>Gammaproteobacteria</taxon>
        <taxon>Alteromonadales</taxon>
        <taxon>Idiomarinaceae</taxon>
        <taxon>Idiomarina</taxon>
    </lineage>
</organism>
<keyword evidence="4" id="KW-1278">Translocase</keyword>
<dbReference type="PROSITE" id="PS50893">
    <property type="entry name" value="ABC_TRANSPORTER_2"/>
    <property type="match status" value="1"/>
</dbReference>
<dbReference type="EMBL" id="AMRG01000001">
    <property type="protein sequence ID" value="EKE87666.1"/>
    <property type="molecule type" value="Genomic_DNA"/>
</dbReference>
<evidence type="ECO:0000256" key="2">
    <source>
        <dbReference type="ARBA" id="ARBA00022741"/>
    </source>
</evidence>
<dbReference type="STRING" id="740709.A10D4_01190"/>
<evidence type="ECO:0000313" key="8">
    <source>
        <dbReference type="Proteomes" id="UP000014115"/>
    </source>
</evidence>
<dbReference type="OrthoDB" id="5292475at2"/>
<dbReference type="GO" id="GO:0005524">
    <property type="term" value="F:ATP binding"/>
    <property type="evidence" value="ECO:0007669"/>
    <property type="project" value="UniProtKB-KW"/>
</dbReference>
<evidence type="ECO:0000256" key="3">
    <source>
        <dbReference type="ARBA" id="ARBA00022840"/>
    </source>
</evidence>
<evidence type="ECO:0000313" key="7">
    <source>
        <dbReference type="EMBL" id="EKE87666.1"/>
    </source>
</evidence>
<dbReference type="SMART" id="SM00382">
    <property type="entry name" value="AAA"/>
    <property type="match status" value="1"/>
</dbReference>
<dbReference type="CDD" id="cd03214">
    <property type="entry name" value="ABC_Iron-Siderophores_B12_Hemin"/>
    <property type="match status" value="1"/>
</dbReference>
<reference evidence="7 8" key="1">
    <citation type="journal article" date="2012" name="J. Bacteriol.">
        <title>Genome Sequence of Idiomarina xiamenensis Type Strain 10-D-4.</title>
        <authorList>
            <person name="Lai Q."/>
            <person name="Wang L."/>
            <person name="Wang W."/>
            <person name="Shao Z."/>
        </authorList>
    </citation>
    <scope>NUCLEOTIDE SEQUENCE [LARGE SCALE GENOMIC DNA]</scope>
    <source>
        <strain evidence="7 8">10-D-4</strain>
    </source>
</reference>
<dbReference type="GO" id="GO:0016887">
    <property type="term" value="F:ATP hydrolysis activity"/>
    <property type="evidence" value="ECO:0007669"/>
    <property type="project" value="InterPro"/>
</dbReference>
<evidence type="ECO:0000256" key="5">
    <source>
        <dbReference type="ARBA" id="ARBA00037066"/>
    </source>
</evidence>
<dbReference type="InterPro" id="IPR027417">
    <property type="entry name" value="P-loop_NTPase"/>
</dbReference>
<keyword evidence="3" id="KW-0067">ATP-binding</keyword>
<comment type="caution">
    <text evidence="7">The sequence shown here is derived from an EMBL/GenBank/DDBJ whole genome shotgun (WGS) entry which is preliminary data.</text>
</comment>
<dbReference type="Proteomes" id="UP000014115">
    <property type="component" value="Unassembled WGS sequence"/>
</dbReference>
<dbReference type="PANTHER" id="PTHR42794:SF1">
    <property type="entry name" value="HEMIN IMPORT ATP-BINDING PROTEIN HMUV"/>
    <property type="match status" value="1"/>
</dbReference>
<keyword evidence="8" id="KW-1185">Reference proteome</keyword>
<evidence type="ECO:0000259" key="6">
    <source>
        <dbReference type="PROSITE" id="PS50893"/>
    </source>
</evidence>
<keyword evidence="1" id="KW-0813">Transport</keyword>
<dbReference type="Pfam" id="PF00005">
    <property type="entry name" value="ABC_tran"/>
    <property type="match status" value="1"/>
</dbReference>
<protein>
    <submittedName>
        <fullName evidence="7">ABC-type hemin transport system, ATPase</fullName>
    </submittedName>
</protein>
<evidence type="ECO:0000256" key="4">
    <source>
        <dbReference type="ARBA" id="ARBA00022967"/>
    </source>
</evidence>
<dbReference type="NCBIfam" id="NF010068">
    <property type="entry name" value="PRK13548.1"/>
    <property type="match status" value="1"/>
</dbReference>
<comment type="function">
    <text evidence="5">Part of the ABC transporter complex HmuTUV involved in hemin import. Responsible for energy coupling to the transport system.</text>
</comment>
<dbReference type="AlphaFoldDB" id="K2JWF2"/>
<dbReference type="eggNOG" id="COG4559">
    <property type="taxonomic scope" value="Bacteria"/>
</dbReference>
<proteinExistence type="predicted"/>
<dbReference type="SUPFAM" id="SSF52540">
    <property type="entry name" value="P-loop containing nucleoside triphosphate hydrolases"/>
    <property type="match status" value="1"/>
</dbReference>
<sequence length="265" mass="29954">MLDISELQLNFGRQQVLDNIDCSLEAGQLVAIIGENGAGKSTLLRSLAGDHDYRGRIDLHGRELRQWQPDKLARIRAVMEQQQTLSFALTVAELVAIGRHPYAETEAQQLAAIEPWLARFHLDKLAHREVTSLSGGERQRAQLARCMTQLDGKLEGEKLLLLDEPTSALDLYHQHQCLRAVKQFCQHGNLALVVLHDLNLASLYADQVLVIHQGRLFAHGSAQTVFNRRCLQSVYSTPMYISQHPFLGVPMVFSEPEHLHRQRFN</sequence>
<dbReference type="RefSeq" id="WP_008487195.1">
    <property type="nucleotide sequence ID" value="NZ_AMRG01000001.1"/>
</dbReference>
<gene>
    <name evidence="7" type="ORF">A10D4_01190</name>
</gene>
<dbReference type="PATRIC" id="fig|740709.3.peg.240"/>
<accession>K2JWF2</accession>